<evidence type="ECO:0000313" key="9">
    <source>
        <dbReference type="Proteomes" id="UP000194857"/>
    </source>
</evidence>
<dbReference type="EMBL" id="NFFZ01000002">
    <property type="protein sequence ID" value="OTI65036.1"/>
    <property type="molecule type" value="Genomic_DNA"/>
</dbReference>
<reference evidence="7" key="7">
    <citation type="submission" date="2023-06" db="EMBL/GenBank/DDBJ databases">
        <authorList>
            <consortium name="Clinical and Environmental Microbiology Branch: Whole genome sequencing antimicrobial resistance pathogens in the healthcare setting"/>
        </authorList>
    </citation>
    <scope>NUCLEOTIDE SEQUENCE</scope>
    <source>
        <strain evidence="7">2021CK-01020</strain>
    </source>
</reference>
<dbReference type="Proteomes" id="UP000045039">
    <property type="component" value="Unassembled WGS sequence"/>
</dbReference>
<dbReference type="RefSeq" id="WP_003091112.1">
    <property type="nucleotide sequence ID" value="NZ_AP014622.1"/>
</dbReference>
<dbReference type="KEGG" id="paeb:NCGM1900_3353"/>
<dbReference type="EMBL" id="WOAD01000006">
    <property type="protein sequence ID" value="MUI35430.1"/>
    <property type="molecule type" value="Genomic_DNA"/>
</dbReference>
<reference evidence="3 11" key="5">
    <citation type="submission" date="2019-11" db="EMBL/GenBank/DDBJ databases">
        <title>Genomes of ocular Pseudomonas aeruginosa isolates.</title>
        <authorList>
            <person name="Khan M."/>
            <person name="Rice S.A."/>
            <person name="Willcox M.D.P."/>
            <person name="Stapleton F."/>
        </authorList>
    </citation>
    <scope>NUCLEOTIDE SEQUENCE [LARGE SCALE GENOMIC DNA]</scope>
    <source>
        <strain evidence="3 11">PA221</strain>
    </source>
</reference>
<dbReference type="EMBL" id="RBSQ01000692">
    <property type="protein sequence ID" value="RMS53998.1"/>
    <property type="molecule type" value="Genomic_DNA"/>
</dbReference>
<dbReference type="EMBL" id="CP136986">
    <property type="protein sequence ID" value="WOS80169.1"/>
    <property type="molecule type" value="Genomic_DNA"/>
</dbReference>
<dbReference type="Proteomes" id="UP000270834">
    <property type="component" value="Unassembled WGS sequence"/>
</dbReference>
<evidence type="ECO:0000313" key="2">
    <source>
        <dbReference type="EMBL" id="CRP17641.1"/>
    </source>
</evidence>
<evidence type="ECO:0000313" key="6">
    <source>
        <dbReference type="EMBL" id="RMS53998.1"/>
    </source>
</evidence>
<dbReference type="PROSITE" id="PS51257">
    <property type="entry name" value="PROKAR_LIPOPROTEIN"/>
    <property type="match status" value="1"/>
</dbReference>
<reference evidence="2" key="2">
    <citation type="submission" date="2015-06" db="EMBL/GenBank/DDBJ databases">
        <authorList>
            <person name="Radhakrishnan R."/>
            <person name="Underwood A."/>
            <person name="Al-Shahib A."/>
        </authorList>
    </citation>
    <scope>NUCLEOTIDE SEQUENCE</scope>
    <source>
        <strain evidence="2">P19_London_7_VIM_2_05_10</strain>
    </source>
</reference>
<dbReference type="Proteomes" id="UP000194857">
    <property type="component" value="Unassembled WGS sequence"/>
</dbReference>
<reference evidence="6 10" key="4">
    <citation type="submission" date="2018-08" db="EMBL/GenBank/DDBJ databases">
        <title>Recombination of ecologically and evolutionarily significant loci maintains genetic cohesion in the Pseudomonas syringae species complex.</title>
        <authorList>
            <person name="Dillon M."/>
            <person name="Thakur S."/>
            <person name="Almeida R.N.D."/>
            <person name="Weir B.S."/>
            <person name="Guttman D.S."/>
        </authorList>
    </citation>
    <scope>NUCLEOTIDE SEQUENCE [LARGE SCALE GENOMIC DNA]</scope>
    <source>
        <strain evidence="6 10">ICMP 7846</strain>
    </source>
</reference>
<proteinExistence type="predicted"/>
<dbReference type="EMBL" id="CVVU01000210">
    <property type="protein sequence ID" value="CRP17641.1"/>
    <property type="molecule type" value="Genomic_DNA"/>
</dbReference>
<gene>
    <name evidence="6" type="ORF">ALP65_01229</name>
    <name evidence="5" type="ORF">CAZ10_04515</name>
    <name evidence="3" type="ORF">GNQ48_10470</name>
    <name evidence="4" type="ORF">GUL26_15750</name>
    <name evidence="7" type="ORF">L4V69_13725</name>
    <name evidence="2" type="ORF">PAERUG_P19_London_7_VIM_2_05_10_03669</name>
</gene>
<accession>A0A1S1C6B7</accession>
<reference evidence="4" key="6">
    <citation type="submission" date="2020-01" db="EMBL/GenBank/DDBJ databases">
        <title>Bacteria Cultured from War Wounds Associated with the Conflict in Eastern Ukraine.</title>
        <authorList>
            <person name="Snesrud E."/>
            <person name="Galac M.R."/>
            <person name="Mc Gann P."/>
            <person name="Valentine K."/>
            <person name="Viacheslav K."/>
        </authorList>
    </citation>
    <scope>NUCLEOTIDE SEQUENCE</scope>
    <source>
        <strain evidence="4">VNMU148</strain>
    </source>
</reference>
<evidence type="ECO:0000313" key="5">
    <source>
        <dbReference type="EMBL" id="OTI65036.1"/>
    </source>
</evidence>
<dbReference type="OMA" id="IMLIETS"/>
<evidence type="ECO:0000313" key="3">
    <source>
        <dbReference type="EMBL" id="MUI35430.1"/>
    </source>
</evidence>
<evidence type="ECO:0000313" key="10">
    <source>
        <dbReference type="Proteomes" id="UP000270834"/>
    </source>
</evidence>
<feature type="signal peptide" evidence="1">
    <location>
        <begin position="1"/>
        <end position="21"/>
    </location>
</feature>
<sequence length="210" mass="23692">MLHLFRIALAMLLLGSLSACMKPSDLADGADYYLRDAGVLDHSASQRSNNRRIQADSFIYIGQGPFVPPGYRYARPNVVAEQAFEGFVEYFPLVRRAKAPLGLDDAMREARAAGAHYLLYCRFARGDNRIGNWEEWEDEEELGRVGRDRSVIQVMLIETSTRFLVDSATIRSRGGFLTFYDATPEDLLRPPLEQYAQELLGLNSRGTGYE</sequence>
<name>A0A071L1T0_PSEAI</name>
<dbReference type="Proteomes" id="UP000433532">
    <property type="component" value="Unassembled WGS sequence"/>
</dbReference>
<organism evidence="5 9">
    <name type="scientific">Pseudomonas aeruginosa</name>
    <dbReference type="NCBI Taxonomy" id="287"/>
    <lineage>
        <taxon>Bacteria</taxon>
        <taxon>Pseudomonadati</taxon>
        <taxon>Pseudomonadota</taxon>
        <taxon>Gammaproteobacteria</taxon>
        <taxon>Pseudomonadales</taxon>
        <taxon>Pseudomonadaceae</taxon>
        <taxon>Pseudomonas</taxon>
    </lineage>
</organism>
<evidence type="ECO:0000313" key="7">
    <source>
        <dbReference type="EMBL" id="WOS80169.1"/>
    </source>
</evidence>
<evidence type="ECO:0000313" key="11">
    <source>
        <dbReference type="Proteomes" id="UP000433532"/>
    </source>
</evidence>
<reference evidence="7" key="8">
    <citation type="submission" date="2023-10" db="EMBL/GenBank/DDBJ databases">
        <title>Pathogen: clinical or host-associated sample.</title>
        <authorList>
            <person name="Hergert J."/>
            <person name="Casey R."/>
            <person name="Wagner J."/>
            <person name="Young E.L."/>
            <person name="Oakeson K.F."/>
        </authorList>
    </citation>
    <scope>NUCLEOTIDE SEQUENCE</scope>
    <source>
        <strain evidence="7">2021CK-01020</strain>
    </source>
</reference>
<dbReference type="Pfam" id="PF16105">
    <property type="entry name" value="DUF4823"/>
    <property type="match status" value="1"/>
</dbReference>
<accession>A0A071L1T0</accession>
<evidence type="ECO:0000256" key="1">
    <source>
        <dbReference type="SAM" id="SignalP"/>
    </source>
</evidence>
<dbReference type="eggNOG" id="ENOG5030SWJ">
    <property type="taxonomic scope" value="Bacteria"/>
</dbReference>
<reference evidence="8" key="1">
    <citation type="submission" date="2015-06" db="EMBL/GenBank/DDBJ databases">
        <authorList>
            <person name="Radhakrishnan Rajesh"/>
            <person name="Underwood Anthony"/>
            <person name="Al-Shahib Ali"/>
        </authorList>
    </citation>
    <scope>NUCLEOTIDE SEQUENCE [LARGE SCALE GENOMIC DNA]</scope>
    <source>
        <strain evidence="8">P19_London_7_VIM_2_05_10</strain>
    </source>
</reference>
<keyword evidence="1" id="KW-0732">Signal</keyword>
<dbReference type="AlphaFoldDB" id="A0A071L1T0"/>
<dbReference type="Proteomes" id="UP000644192">
    <property type="component" value="Unassembled WGS sequence"/>
</dbReference>
<protein>
    <submittedName>
        <fullName evidence="5">DUF4823 domain-containing protein</fullName>
    </submittedName>
</protein>
<dbReference type="EMBL" id="WXZT01000011">
    <property type="protein sequence ID" value="MZZ13706.1"/>
    <property type="molecule type" value="Genomic_DNA"/>
</dbReference>
<reference evidence="5 9" key="3">
    <citation type="submission" date="2017-05" db="EMBL/GenBank/DDBJ databases">
        <authorList>
            <person name="Song R."/>
            <person name="Chenine A.L."/>
            <person name="Ruprecht R.M."/>
        </authorList>
    </citation>
    <scope>NUCLEOTIDE SEQUENCE [LARGE SCALE GENOMIC DNA]</scope>
    <source>
        <strain evidence="5 9">S567_C10_BS</strain>
    </source>
</reference>
<evidence type="ECO:0000313" key="8">
    <source>
        <dbReference type="Proteomes" id="UP000045039"/>
    </source>
</evidence>
<dbReference type="Proteomes" id="UP001297540">
    <property type="component" value="Chromosome"/>
</dbReference>
<dbReference type="InterPro" id="IPR032248">
    <property type="entry name" value="DUF4823"/>
</dbReference>
<feature type="chain" id="PRO_5015027772" evidence="1">
    <location>
        <begin position="22"/>
        <end position="210"/>
    </location>
</feature>
<evidence type="ECO:0000313" key="4">
    <source>
        <dbReference type="EMBL" id="MZZ13706.1"/>
    </source>
</evidence>